<feature type="domain" description="GGDEF" evidence="3">
    <location>
        <begin position="370"/>
        <end position="500"/>
    </location>
</feature>
<dbReference type="PROSITE" id="PS50887">
    <property type="entry name" value="GGDEF"/>
    <property type="match status" value="1"/>
</dbReference>
<keyword evidence="1" id="KW-0472">Membrane</keyword>
<dbReference type="InterPro" id="IPR029787">
    <property type="entry name" value="Nucleotide_cyclase"/>
</dbReference>
<keyword evidence="1" id="KW-0812">Transmembrane</keyword>
<name>A0A923SQG7_9FIRM</name>
<organism evidence="4 5">
    <name type="scientific">Zhenpiania hominis</name>
    <dbReference type="NCBI Taxonomy" id="2763644"/>
    <lineage>
        <taxon>Bacteria</taxon>
        <taxon>Bacillati</taxon>
        <taxon>Bacillota</taxon>
        <taxon>Clostridia</taxon>
        <taxon>Peptostreptococcales</taxon>
        <taxon>Anaerovoracaceae</taxon>
        <taxon>Zhenpiania</taxon>
    </lineage>
</organism>
<keyword evidence="1" id="KW-1133">Transmembrane helix</keyword>
<dbReference type="NCBIfam" id="TIGR00254">
    <property type="entry name" value="GGDEF"/>
    <property type="match status" value="1"/>
</dbReference>
<gene>
    <name evidence="4" type="ORF">H9L42_07230</name>
</gene>
<dbReference type="InterPro" id="IPR000160">
    <property type="entry name" value="GGDEF_dom"/>
</dbReference>
<accession>A0A923SQG7</accession>
<feature type="transmembrane region" description="Helical" evidence="1">
    <location>
        <begin position="163"/>
        <end position="179"/>
    </location>
</feature>
<dbReference type="CDD" id="cd01949">
    <property type="entry name" value="GGDEF"/>
    <property type="match status" value="1"/>
</dbReference>
<proteinExistence type="predicted"/>
<dbReference type="InterPro" id="IPR052155">
    <property type="entry name" value="Biofilm_reg_signaling"/>
</dbReference>
<dbReference type="Proteomes" id="UP000602647">
    <property type="component" value="Unassembled WGS sequence"/>
</dbReference>
<reference evidence="4" key="1">
    <citation type="submission" date="2020-08" db="EMBL/GenBank/DDBJ databases">
        <title>Genome public.</title>
        <authorList>
            <person name="Liu C."/>
            <person name="Sun Q."/>
        </authorList>
    </citation>
    <scope>NUCLEOTIDE SEQUENCE</scope>
    <source>
        <strain evidence="4">BX12</strain>
    </source>
</reference>
<feature type="transmembrane region" description="Helical" evidence="1">
    <location>
        <begin position="59"/>
        <end position="77"/>
    </location>
</feature>
<protein>
    <submittedName>
        <fullName evidence="4">GGDEF domain-containing protein</fullName>
    </submittedName>
</protein>
<dbReference type="InterPro" id="IPR043128">
    <property type="entry name" value="Rev_trsase/Diguanyl_cyclase"/>
</dbReference>
<feature type="transmembrane region" description="Helical" evidence="1">
    <location>
        <begin position="89"/>
        <end position="111"/>
    </location>
</feature>
<feature type="domain" description="PAC" evidence="2">
    <location>
        <begin position="287"/>
        <end position="339"/>
    </location>
</feature>
<feature type="transmembrane region" description="Helical" evidence="1">
    <location>
        <begin position="140"/>
        <end position="157"/>
    </location>
</feature>
<dbReference type="EMBL" id="JACRYT010000005">
    <property type="protein sequence ID" value="MBC6679617.1"/>
    <property type="molecule type" value="Genomic_DNA"/>
</dbReference>
<evidence type="ECO:0000313" key="4">
    <source>
        <dbReference type="EMBL" id="MBC6679617.1"/>
    </source>
</evidence>
<dbReference type="PANTHER" id="PTHR44757:SF2">
    <property type="entry name" value="BIOFILM ARCHITECTURE MAINTENANCE PROTEIN MBAA"/>
    <property type="match status" value="1"/>
</dbReference>
<sequence>MQRKNDFKKIKRDYTEKATAWNCNLLLFVCLFCILVELFNIIRVVGFSNSGLGTLNNRIYFGFYTALLFLCVLYVTLELALRRTQRISVRYGICMSGMAMILLWQTLFQIYDISRSSANGYITIVAALVAFSSIAIMRPVYAVVNLIFNYGLFFLALRDSGDRFNFTIMLLLCMVIYLVKYRSFLSGLFQEQELQFVHHELNDKTDKLRLSNEQYEILAQSSNLIAFQWHMKEGWLHFASNRETEFDWPDRIEDFLLKVRESKIIREESKHIIYRCEQQAIQGISHQKYEILLPSKNRTEKWYELQMTMQMDREGNPLLGIGFLSNIMKQKEKTENLEEQLQMDSFTRLLNKAAIEERGMQMIERLKAEEELYMLITDIDNFKAINDRFGHICGDHVLKTIADTMNRLAPENMETGRIGGDEFMALFSGGQGKEIIKNYARQLLEGTSEVLWAKEELPVSLSIGIASAAPGEMTYAQLYTAADKAMYIAKKDGKGKIVFA</sequence>
<dbReference type="Pfam" id="PF00990">
    <property type="entry name" value="GGDEF"/>
    <property type="match status" value="1"/>
</dbReference>
<dbReference type="RefSeq" id="WP_187302720.1">
    <property type="nucleotide sequence ID" value="NZ_JACRYT010000005.1"/>
</dbReference>
<dbReference type="SMART" id="SM00267">
    <property type="entry name" value="GGDEF"/>
    <property type="match status" value="1"/>
</dbReference>
<evidence type="ECO:0000259" key="3">
    <source>
        <dbReference type="PROSITE" id="PS50887"/>
    </source>
</evidence>
<comment type="caution">
    <text evidence="4">The sequence shown here is derived from an EMBL/GenBank/DDBJ whole genome shotgun (WGS) entry which is preliminary data.</text>
</comment>
<feature type="transmembrane region" description="Helical" evidence="1">
    <location>
        <begin position="21"/>
        <end position="39"/>
    </location>
</feature>
<dbReference type="InterPro" id="IPR000700">
    <property type="entry name" value="PAS-assoc_C"/>
</dbReference>
<dbReference type="PROSITE" id="PS50113">
    <property type="entry name" value="PAC"/>
    <property type="match status" value="1"/>
</dbReference>
<dbReference type="Gene3D" id="3.30.70.270">
    <property type="match status" value="1"/>
</dbReference>
<keyword evidence="5" id="KW-1185">Reference proteome</keyword>
<dbReference type="AlphaFoldDB" id="A0A923SQG7"/>
<dbReference type="SUPFAM" id="SSF55073">
    <property type="entry name" value="Nucleotide cyclase"/>
    <property type="match status" value="1"/>
</dbReference>
<evidence type="ECO:0000256" key="1">
    <source>
        <dbReference type="SAM" id="Phobius"/>
    </source>
</evidence>
<evidence type="ECO:0000259" key="2">
    <source>
        <dbReference type="PROSITE" id="PS50113"/>
    </source>
</evidence>
<dbReference type="PANTHER" id="PTHR44757">
    <property type="entry name" value="DIGUANYLATE CYCLASE DGCP"/>
    <property type="match status" value="1"/>
</dbReference>
<evidence type="ECO:0000313" key="5">
    <source>
        <dbReference type="Proteomes" id="UP000602647"/>
    </source>
</evidence>